<protein>
    <recommendedName>
        <fullName evidence="2">YCII-related domain-containing protein</fullName>
    </recommendedName>
</protein>
<dbReference type="AlphaFoldDB" id="A4BB80"/>
<dbReference type="PANTHER" id="PTHR37828">
    <property type="entry name" value="GSR2449 PROTEIN"/>
    <property type="match status" value="1"/>
</dbReference>
<dbReference type="Proteomes" id="UP000005953">
    <property type="component" value="Unassembled WGS sequence"/>
</dbReference>
<comment type="caution">
    <text evidence="3">The sequence shown here is derived from an EMBL/GenBank/DDBJ whole genome shotgun (WGS) entry which is preliminary data.</text>
</comment>
<dbReference type="Gene3D" id="3.30.70.1060">
    <property type="entry name" value="Dimeric alpha+beta barrel"/>
    <property type="match status" value="1"/>
</dbReference>
<sequence length="114" mass="13041">MLNAKKPTQLLQTLTIKGNFMFVISIDYKVDFDLIDPLIDEHFEFLNKYYEKGLFVVSGRKEPRTGGIIIVKNESLSNIEKIIKEDPFHREGVADYQITEFVPGTVAKGFESLV</sequence>
<gene>
    <name evidence="3" type="ORF">MED297_11775</name>
</gene>
<evidence type="ECO:0000313" key="4">
    <source>
        <dbReference type="Proteomes" id="UP000005953"/>
    </source>
</evidence>
<feature type="domain" description="YCII-related" evidence="2">
    <location>
        <begin position="33"/>
        <end position="101"/>
    </location>
</feature>
<comment type="similarity">
    <text evidence="1">Belongs to the YciI family.</text>
</comment>
<name>A4BB80_9GAMM</name>
<dbReference type="HOGENOM" id="CLU_110355_6_1_6"/>
<dbReference type="STRING" id="314283.MED297_11775"/>
<dbReference type="EMBL" id="AAOE01000003">
    <property type="protein sequence ID" value="EAR10693.1"/>
    <property type="molecule type" value="Genomic_DNA"/>
</dbReference>
<dbReference type="Pfam" id="PF03795">
    <property type="entry name" value="YCII"/>
    <property type="match status" value="1"/>
</dbReference>
<keyword evidence="4" id="KW-1185">Reference proteome</keyword>
<evidence type="ECO:0000313" key="3">
    <source>
        <dbReference type="EMBL" id="EAR10693.1"/>
    </source>
</evidence>
<dbReference type="PANTHER" id="PTHR37828:SF1">
    <property type="entry name" value="YCII-RELATED DOMAIN-CONTAINING PROTEIN"/>
    <property type="match status" value="1"/>
</dbReference>
<proteinExistence type="inferred from homology"/>
<dbReference type="InterPro" id="IPR005545">
    <property type="entry name" value="YCII"/>
</dbReference>
<evidence type="ECO:0000259" key="2">
    <source>
        <dbReference type="Pfam" id="PF03795"/>
    </source>
</evidence>
<organism evidence="3 4">
    <name type="scientific">Reinekea blandensis MED297</name>
    <dbReference type="NCBI Taxonomy" id="314283"/>
    <lineage>
        <taxon>Bacteria</taxon>
        <taxon>Pseudomonadati</taxon>
        <taxon>Pseudomonadota</taxon>
        <taxon>Gammaproteobacteria</taxon>
        <taxon>Oceanospirillales</taxon>
        <taxon>Saccharospirillaceae</taxon>
        <taxon>Reinekea</taxon>
    </lineage>
</organism>
<dbReference type="InterPro" id="IPR011008">
    <property type="entry name" value="Dimeric_a/b-barrel"/>
</dbReference>
<dbReference type="SUPFAM" id="SSF54909">
    <property type="entry name" value="Dimeric alpha+beta barrel"/>
    <property type="match status" value="1"/>
</dbReference>
<accession>A4BB80</accession>
<reference evidence="3 4" key="1">
    <citation type="submission" date="2006-02" db="EMBL/GenBank/DDBJ databases">
        <authorList>
            <person name="Pinhassi J."/>
            <person name="Pedros-Alio C."/>
            <person name="Ferriera S."/>
            <person name="Johnson J."/>
            <person name="Kravitz S."/>
            <person name="Halpern A."/>
            <person name="Remington K."/>
            <person name="Beeson K."/>
            <person name="Tran B."/>
            <person name="Rogers Y.-H."/>
            <person name="Friedman R."/>
            <person name="Venter J.C."/>
        </authorList>
    </citation>
    <scope>NUCLEOTIDE SEQUENCE [LARGE SCALE GENOMIC DNA]</scope>
    <source>
        <strain evidence="3 4">MED297</strain>
    </source>
</reference>
<evidence type="ECO:0000256" key="1">
    <source>
        <dbReference type="ARBA" id="ARBA00007689"/>
    </source>
</evidence>